<keyword evidence="1" id="KW-1133">Transmembrane helix</keyword>
<reference evidence="3" key="1">
    <citation type="journal article" date="2019" name="Int. J. Syst. Evol. Microbiol.">
        <title>The Global Catalogue of Microorganisms (GCM) 10K type strain sequencing project: providing services to taxonomists for standard genome sequencing and annotation.</title>
        <authorList>
            <consortium name="The Broad Institute Genomics Platform"/>
            <consortium name="The Broad Institute Genome Sequencing Center for Infectious Disease"/>
            <person name="Wu L."/>
            <person name="Ma J."/>
        </authorList>
    </citation>
    <scope>NUCLEOTIDE SEQUENCE [LARGE SCALE GENOMIC DNA]</scope>
    <source>
        <strain evidence="3">JCM 19125</strain>
    </source>
</reference>
<proteinExistence type="predicted"/>
<comment type="caution">
    <text evidence="2">The sequence shown here is derived from an EMBL/GenBank/DDBJ whole genome shotgun (WGS) entry which is preliminary data.</text>
</comment>
<keyword evidence="3" id="KW-1185">Reference proteome</keyword>
<feature type="transmembrane region" description="Helical" evidence="1">
    <location>
        <begin position="60"/>
        <end position="86"/>
    </location>
</feature>
<dbReference type="RefSeq" id="WP_345582724.1">
    <property type="nucleotide sequence ID" value="NZ_BAABLV010000035.1"/>
</dbReference>
<dbReference type="Proteomes" id="UP001501521">
    <property type="component" value="Unassembled WGS sequence"/>
</dbReference>
<organism evidence="2 3">
    <name type="scientific">Tessaracoccus lubricantis</name>
    <dbReference type="NCBI Taxonomy" id="545543"/>
    <lineage>
        <taxon>Bacteria</taxon>
        <taxon>Bacillati</taxon>
        <taxon>Actinomycetota</taxon>
        <taxon>Actinomycetes</taxon>
        <taxon>Propionibacteriales</taxon>
        <taxon>Propionibacteriaceae</taxon>
        <taxon>Tessaracoccus</taxon>
    </lineage>
</organism>
<gene>
    <name evidence="2" type="ORF">GCM10025789_21680</name>
</gene>
<protein>
    <submittedName>
        <fullName evidence="2">Uncharacterized protein</fullName>
    </submittedName>
</protein>
<feature type="transmembrane region" description="Helical" evidence="1">
    <location>
        <begin position="25"/>
        <end position="48"/>
    </location>
</feature>
<keyword evidence="1" id="KW-0472">Membrane</keyword>
<name>A0ABP9FR19_9ACTN</name>
<feature type="transmembrane region" description="Helical" evidence="1">
    <location>
        <begin position="92"/>
        <end position="111"/>
    </location>
</feature>
<sequence length="212" mass="23102">MSEVIRALAVALRLDIAQFGTVGTWAALGVAFIAGASTMLGHAAILLLNRIKGLRLVTTLLMNFVSLVVLHVVQAAVTWAVTSLALRRAAPLMPLVFVGLLSVAPLSFAFIQAMPHFGLFFGRVLQGWSFLILWFGLDVVFGIGRWWGLVFALSGWGVMQVLSRLLQRPVNWVGSRLWTLATGRPTVVTSRDILAGTPAMPVLDRTRRELQA</sequence>
<accession>A0ABP9FR19</accession>
<evidence type="ECO:0000313" key="3">
    <source>
        <dbReference type="Proteomes" id="UP001501521"/>
    </source>
</evidence>
<evidence type="ECO:0000256" key="1">
    <source>
        <dbReference type="SAM" id="Phobius"/>
    </source>
</evidence>
<keyword evidence="1" id="KW-0812">Transmembrane</keyword>
<dbReference type="EMBL" id="BAABLV010000035">
    <property type="protein sequence ID" value="GAA4902590.1"/>
    <property type="molecule type" value="Genomic_DNA"/>
</dbReference>
<evidence type="ECO:0000313" key="2">
    <source>
        <dbReference type="EMBL" id="GAA4902590.1"/>
    </source>
</evidence>